<sequence length="194" mass="22203">MSENSTPNESSKSSKQFIRENIAKLIWTFVIFMGLIWAVNYFFIDVNELSFWLNEKMPVWSVFLLFFSSESLLGILPPDLFIIWSKSLADPWTALSLLALLSYAGGIISFAIGRLLNRIPAIDRLVHKRYTKLSTEFRTFGALAIFLAALTPLPFSPVSIIAGSLDYPWTRYALVALSRILRFYLYATFLYSLY</sequence>
<dbReference type="Proteomes" id="UP000516305">
    <property type="component" value="Chromosome"/>
</dbReference>
<protein>
    <submittedName>
        <fullName evidence="3">VTT domain-containing protein</fullName>
    </submittedName>
</protein>
<feature type="transmembrane region" description="Helical" evidence="1">
    <location>
        <begin position="96"/>
        <end position="116"/>
    </location>
</feature>
<keyword evidence="1" id="KW-0812">Transmembrane</keyword>
<keyword evidence="1" id="KW-1133">Transmembrane helix</keyword>
<dbReference type="InterPro" id="IPR051311">
    <property type="entry name" value="DedA_domain"/>
</dbReference>
<reference evidence="3 4" key="1">
    <citation type="submission" date="2020-08" db="EMBL/GenBank/DDBJ databases">
        <title>Croceimicrobium hydrocarbonivorans gen. nov., sp. nov., a novel marine bacterium isolated from a bacterial consortium that degrades polyethylene terephthalate.</title>
        <authorList>
            <person name="Liu R."/>
        </authorList>
    </citation>
    <scope>NUCLEOTIDE SEQUENCE [LARGE SCALE GENOMIC DNA]</scope>
    <source>
        <strain evidence="3 4">A20-9</strain>
    </source>
</reference>
<name>A0A7H0VC34_9FLAO</name>
<keyword evidence="1" id="KW-0472">Membrane</keyword>
<evidence type="ECO:0000256" key="1">
    <source>
        <dbReference type="SAM" id="Phobius"/>
    </source>
</evidence>
<dbReference type="RefSeq" id="WP_210757811.1">
    <property type="nucleotide sequence ID" value="NZ_CP060139.1"/>
</dbReference>
<keyword evidence="4" id="KW-1185">Reference proteome</keyword>
<accession>A0A7H0VC34</accession>
<dbReference type="GO" id="GO:0005886">
    <property type="term" value="C:plasma membrane"/>
    <property type="evidence" value="ECO:0007669"/>
    <property type="project" value="TreeGrafter"/>
</dbReference>
<organism evidence="3 4">
    <name type="scientific">Croceimicrobium hydrocarbonivorans</name>
    <dbReference type="NCBI Taxonomy" id="2761580"/>
    <lineage>
        <taxon>Bacteria</taxon>
        <taxon>Pseudomonadati</taxon>
        <taxon>Bacteroidota</taxon>
        <taxon>Flavobacteriia</taxon>
        <taxon>Flavobacteriales</taxon>
        <taxon>Owenweeksiaceae</taxon>
        <taxon>Croceimicrobium</taxon>
    </lineage>
</organism>
<dbReference type="PANTHER" id="PTHR42709:SF11">
    <property type="entry name" value="DEDA FAMILY PROTEIN"/>
    <property type="match status" value="1"/>
</dbReference>
<dbReference type="Pfam" id="PF09335">
    <property type="entry name" value="VTT_dom"/>
    <property type="match status" value="1"/>
</dbReference>
<dbReference type="AlphaFoldDB" id="A0A7H0VC34"/>
<feature type="transmembrane region" description="Helical" evidence="1">
    <location>
        <begin position="172"/>
        <end position="193"/>
    </location>
</feature>
<evidence type="ECO:0000313" key="4">
    <source>
        <dbReference type="Proteomes" id="UP000516305"/>
    </source>
</evidence>
<feature type="domain" description="VTT" evidence="2">
    <location>
        <begin position="77"/>
        <end position="191"/>
    </location>
</feature>
<evidence type="ECO:0000259" key="2">
    <source>
        <dbReference type="Pfam" id="PF09335"/>
    </source>
</evidence>
<dbReference type="EMBL" id="CP060139">
    <property type="protein sequence ID" value="QNR23282.1"/>
    <property type="molecule type" value="Genomic_DNA"/>
</dbReference>
<dbReference type="InterPro" id="IPR032816">
    <property type="entry name" value="VTT_dom"/>
</dbReference>
<dbReference type="PANTHER" id="PTHR42709">
    <property type="entry name" value="ALKALINE PHOSPHATASE LIKE PROTEIN"/>
    <property type="match status" value="1"/>
</dbReference>
<feature type="transmembrane region" description="Helical" evidence="1">
    <location>
        <begin position="58"/>
        <end position="76"/>
    </location>
</feature>
<evidence type="ECO:0000313" key="3">
    <source>
        <dbReference type="EMBL" id="QNR23282.1"/>
    </source>
</evidence>
<gene>
    <name evidence="3" type="ORF">H4K34_12970</name>
</gene>
<dbReference type="KEGG" id="chyd:H4K34_12970"/>
<feature type="transmembrane region" description="Helical" evidence="1">
    <location>
        <begin position="137"/>
        <end position="160"/>
    </location>
</feature>
<proteinExistence type="predicted"/>
<feature type="transmembrane region" description="Helical" evidence="1">
    <location>
        <begin position="25"/>
        <end position="46"/>
    </location>
</feature>